<dbReference type="InterPro" id="IPR033756">
    <property type="entry name" value="YlxH/NBP35"/>
</dbReference>
<sequence>MELDFRLPLVLERLRGFRLVVPVASPKGGVGKTTVAAGVSLLLARRGVPVSLLDTDFTNPTTHVMLGADVSGVLPEEEKGVLPVRVEPGLEFISPAFYSKDKPLPLRGRELVDALREILAVTRWSGRVLVVDTPPGLSDSLLELLRLNREAKVLVVSTCDRMSLVSTMRILEFLKQERVSVLGVVANMCGSCDMLKEHLGVEPLGCLPFIEELRSLEGDRSALAQALAPGLKGVVEQMLALVL</sequence>
<evidence type="ECO:0000256" key="2">
    <source>
        <dbReference type="ARBA" id="ARBA00022840"/>
    </source>
</evidence>
<dbReference type="EMBL" id="DTFI01000259">
    <property type="protein sequence ID" value="HGI44438.1"/>
    <property type="molecule type" value="Genomic_DNA"/>
</dbReference>
<dbReference type="Pfam" id="PF10609">
    <property type="entry name" value="ParA"/>
    <property type="match status" value="1"/>
</dbReference>
<dbReference type="AlphaFoldDB" id="A0A7C4BBS9"/>
<dbReference type="InterPro" id="IPR027417">
    <property type="entry name" value="P-loop_NTPase"/>
</dbReference>
<comment type="caution">
    <text evidence="3">The sequence shown here is derived from an EMBL/GenBank/DDBJ whole genome shotgun (WGS) entry which is preliminary data.</text>
</comment>
<dbReference type="Gene3D" id="3.40.50.300">
    <property type="entry name" value="P-loop containing nucleotide triphosphate hydrolases"/>
    <property type="match status" value="1"/>
</dbReference>
<keyword evidence="2 3" id="KW-0067">ATP-binding</keyword>
<proteinExistence type="predicted"/>
<dbReference type="GO" id="GO:0051539">
    <property type="term" value="F:4 iron, 4 sulfur cluster binding"/>
    <property type="evidence" value="ECO:0007669"/>
    <property type="project" value="TreeGrafter"/>
</dbReference>
<dbReference type="PANTHER" id="PTHR42961:SF2">
    <property type="entry name" value="IRON-SULFUR PROTEIN NUBPL"/>
    <property type="match status" value="1"/>
</dbReference>
<evidence type="ECO:0000256" key="1">
    <source>
        <dbReference type="ARBA" id="ARBA00022741"/>
    </source>
</evidence>
<organism evidence="3">
    <name type="scientific">Thermofilum pendens</name>
    <dbReference type="NCBI Taxonomy" id="2269"/>
    <lineage>
        <taxon>Archaea</taxon>
        <taxon>Thermoproteota</taxon>
        <taxon>Thermoprotei</taxon>
        <taxon>Thermofilales</taxon>
        <taxon>Thermofilaceae</taxon>
        <taxon>Thermofilum</taxon>
    </lineage>
</organism>
<name>A0A7C4BBS9_THEPE</name>
<dbReference type="PANTHER" id="PTHR42961">
    <property type="entry name" value="IRON-SULFUR PROTEIN NUBPL"/>
    <property type="match status" value="1"/>
</dbReference>
<protein>
    <submittedName>
        <fullName evidence="3">ATP-binding protein</fullName>
    </submittedName>
</protein>
<dbReference type="GO" id="GO:0016226">
    <property type="term" value="P:iron-sulfur cluster assembly"/>
    <property type="evidence" value="ECO:0007669"/>
    <property type="project" value="InterPro"/>
</dbReference>
<dbReference type="SUPFAM" id="SSF52540">
    <property type="entry name" value="P-loop containing nucleoside triphosphate hydrolases"/>
    <property type="match status" value="1"/>
</dbReference>
<reference evidence="3" key="1">
    <citation type="journal article" date="2020" name="mSystems">
        <title>Genome- and Community-Level Interaction Insights into Carbon Utilization and Element Cycling Functions of Hydrothermarchaeota in Hydrothermal Sediment.</title>
        <authorList>
            <person name="Zhou Z."/>
            <person name="Liu Y."/>
            <person name="Xu W."/>
            <person name="Pan J."/>
            <person name="Luo Z.H."/>
            <person name="Li M."/>
        </authorList>
    </citation>
    <scope>NUCLEOTIDE SEQUENCE [LARGE SCALE GENOMIC DNA]</scope>
    <source>
        <strain evidence="3">SpSt-735</strain>
    </source>
</reference>
<dbReference type="GO" id="GO:0005524">
    <property type="term" value="F:ATP binding"/>
    <property type="evidence" value="ECO:0007669"/>
    <property type="project" value="UniProtKB-KW"/>
</dbReference>
<evidence type="ECO:0000313" key="3">
    <source>
        <dbReference type="EMBL" id="HGI44438.1"/>
    </source>
</evidence>
<accession>A0A7C4BBS9</accession>
<gene>
    <name evidence="3" type="ORF">ENV17_08655</name>
</gene>
<dbReference type="InterPro" id="IPR044304">
    <property type="entry name" value="NUBPL-like"/>
</dbReference>
<keyword evidence="1" id="KW-0547">Nucleotide-binding</keyword>